<accession>A0A934TYP4</accession>
<dbReference type="AlphaFoldDB" id="A0A934TYP4"/>
<feature type="signal peptide" evidence="2">
    <location>
        <begin position="1"/>
        <end position="24"/>
    </location>
</feature>
<dbReference type="EMBL" id="JAEPWM010000011">
    <property type="protein sequence ID" value="MBK6008722.1"/>
    <property type="molecule type" value="Genomic_DNA"/>
</dbReference>
<keyword evidence="4" id="KW-1185">Reference proteome</keyword>
<proteinExistence type="predicted"/>
<organism evidence="3 4">
    <name type="scientific">Ramlibacter ginsenosidimutans</name>
    <dbReference type="NCBI Taxonomy" id="502333"/>
    <lineage>
        <taxon>Bacteria</taxon>
        <taxon>Pseudomonadati</taxon>
        <taxon>Pseudomonadota</taxon>
        <taxon>Betaproteobacteria</taxon>
        <taxon>Burkholderiales</taxon>
        <taxon>Comamonadaceae</taxon>
        <taxon>Ramlibacter</taxon>
    </lineage>
</organism>
<gene>
    <name evidence="3" type="ORF">JJB11_21700</name>
</gene>
<comment type="caution">
    <text evidence="3">The sequence shown here is derived from an EMBL/GenBank/DDBJ whole genome shotgun (WGS) entry which is preliminary data.</text>
</comment>
<evidence type="ECO:0000313" key="4">
    <source>
        <dbReference type="Proteomes" id="UP000630528"/>
    </source>
</evidence>
<evidence type="ECO:0000256" key="1">
    <source>
        <dbReference type="SAM" id="MobiDB-lite"/>
    </source>
</evidence>
<dbReference type="Proteomes" id="UP000630528">
    <property type="component" value="Unassembled WGS sequence"/>
</dbReference>
<evidence type="ECO:0008006" key="5">
    <source>
        <dbReference type="Google" id="ProtNLM"/>
    </source>
</evidence>
<feature type="region of interest" description="Disordered" evidence="1">
    <location>
        <begin position="63"/>
        <end position="89"/>
    </location>
</feature>
<reference evidence="3" key="2">
    <citation type="submission" date="2021-01" db="EMBL/GenBank/DDBJ databases">
        <authorList>
            <person name="Kang M."/>
        </authorList>
    </citation>
    <scope>NUCLEOTIDE SEQUENCE</scope>
    <source>
        <strain evidence="3">KACC 17527</strain>
    </source>
</reference>
<protein>
    <recommendedName>
        <fullName evidence="5">Glycine zipper 2TM domain-containing protein</fullName>
    </recommendedName>
</protein>
<name>A0A934TYP4_9BURK</name>
<keyword evidence="2" id="KW-0732">Signal</keyword>
<evidence type="ECO:0000313" key="3">
    <source>
        <dbReference type="EMBL" id="MBK6008722.1"/>
    </source>
</evidence>
<sequence>MKKSQLLGACVAIAIGAISGGANAGCLGGAAAGGVAGHFMHRHGVAGAAAGCAIGHYRSKHQEARAEQANTDQVAQTRTQSHHHWFHKG</sequence>
<feature type="compositionally biased region" description="Basic residues" evidence="1">
    <location>
        <begin position="80"/>
        <end position="89"/>
    </location>
</feature>
<feature type="chain" id="PRO_5037634794" description="Glycine zipper 2TM domain-containing protein" evidence="2">
    <location>
        <begin position="25"/>
        <end position="89"/>
    </location>
</feature>
<feature type="compositionally biased region" description="Polar residues" evidence="1">
    <location>
        <begin position="68"/>
        <end position="79"/>
    </location>
</feature>
<reference evidence="3" key="1">
    <citation type="journal article" date="2012" name="J. Microbiol. Biotechnol.">
        <title>Ramlibacter ginsenosidimutans sp. nov., with ginsenoside-converting activity.</title>
        <authorList>
            <person name="Wang L."/>
            <person name="An D.S."/>
            <person name="Kim S.G."/>
            <person name="Jin F.X."/>
            <person name="Kim S.C."/>
            <person name="Lee S.T."/>
            <person name="Im W.T."/>
        </authorList>
    </citation>
    <scope>NUCLEOTIDE SEQUENCE</scope>
    <source>
        <strain evidence="3">KACC 17527</strain>
    </source>
</reference>
<dbReference type="RefSeq" id="WP_201176505.1">
    <property type="nucleotide sequence ID" value="NZ_JAEPWM010000011.1"/>
</dbReference>
<evidence type="ECO:0000256" key="2">
    <source>
        <dbReference type="SAM" id="SignalP"/>
    </source>
</evidence>